<dbReference type="PANTHER" id="PTHR32086">
    <property type="entry name" value="FANCONI ANEMIA GROUP D2 PROTEIN"/>
    <property type="match status" value="1"/>
</dbReference>
<dbReference type="Pfam" id="PF14631">
    <property type="entry name" value="FancD2"/>
    <property type="match status" value="1"/>
</dbReference>
<feature type="compositionally biased region" description="Basic residues" evidence="6">
    <location>
        <begin position="1429"/>
        <end position="1442"/>
    </location>
</feature>
<dbReference type="PANTHER" id="PTHR32086:SF0">
    <property type="entry name" value="FANCONI ANEMIA GROUP D2 PROTEIN"/>
    <property type="match status" value="1"/>
</dbReference>
<feature type="compositionally biased region" description="Acidic residues" evidence="6">
    <location>
        <begin position="1366"/>
        <end position="1380"/>
    </location>
</feature>
<dbReference type="GO" id="GO:0007129">
    <property type="term" value="P:homologous chromosome pairing at meiosis"/>
    <property type="evidence" value="ECO:0007669"/>
    <property type="project" value="TreeGrafter"/>
</dbReference>
<organism evidence="7 8">
    <name type="scientific">Jimgerdemannia flammicorona</name>
    <dbReference type="NCBI Taxonomy" id="994334"/>
    <lineage>
        <taxon>Eukaryota</taxon>
        <taxon>Fungi</taxon>
        <taxon>Fungi incertae sedis</taxon>
        <taxon>Mucoromycota</taxon>
        <taxon>Mucoromycotina</taxon>
        <taxon>Endogonomycetes</taxon>
        <taxon>Endogonales</taxon>
        <taxon>Endogonaceae</taxon>
        <taxon>Jimgerdemannia</taxon>
    </lineage>
</organism>
<keyword evidence="4" id="KW-0539">Nucleus</keyword>
<name>A0A433D6Q7_9FUNG</name>
<feature type="compositionally biased region" description="Pro residues" evidence="6">
    <location>
        <begin position="7"/>
        <end position="27"/>
    </location>
</feature>
<feature type="compositionally biased region" description="Basic and acidic residues" evidence="6">
    <location>
        <begin position="1478"/>
        <end position="1493"/>
    </location>
</feature>
<dbReference type="GO" id="GO:0005634">
    <property type="term" value="C:nucleus"/>
    <property type="evidence" value="ECO:0007669"/>
    <property type="project" value="UniProtKB-SubCell"/>
</dbReference>
<comment type="similarity">
    <text evidence="5">Belongs to the Fanconi anemia protein FANCD2 family.</text>
</comment>
<keyword evidence="3" id="KW-0832">Ubl conjugation</keyword>
<evidence type="ECO:0000256" key="2">
    <source>
        <dbReference type="ARBA" id="ARBA00022499"/>
    </source>
</evidence>
<evidence type="ECO:0000256" key="5">
    <source>
        <dbReference type="ARBA" id="ARBA00093456"/>
    </source>
</evidence>
<feature type="region of interest" description="Disordered" evidence="6">
    <location>
        <begin position="797"/>
        <end position="855"/>
    </location>
</feature>
<evidence type="ECO:0000313" key="8">
    <source>
        <dbReference type="Proteomes" id="UP000268093"/>
    </source>
</evidence>
<dbReference type="OrthoDB" id="27031at2759"/>
<dbReference type="GO" id="GO:0070182">
    <property type="term" value="F:DNA polymerase binding"/>
    <property type="evidence" value="ECO:0007669"/>
    <property type="project" value="TreeGrafter"/>
</dbReference>
<comment type="caution">
    <text evidence="7">The sequence shown here is derived from an EMBL/GenBank/DDBJ whole genome shotgun (WGS) entry which is preliminary data.</text>
</comment>
<feature type="compositionally biased region" description="Acidic residues" evidence="6">
    <location>
        <begin position="1494"/>
        <end position="1527"/>
    </location>
</feature>
<feature type="region of interest" description="Disordered" evidence="6">
    <location>
        <begin position="1359"/>
        <end position="1380"/>
    </location>
</feature>
<dbReference type="EMBL" id="RBNI01005657">
    <property type="protein sequence ID" value="RUP46562.1"/>
    <property type="molecule type" value="Genomic_DNA"/>
</dbReference>
<dbReference type="GO" id="GO:1990918">
    <property type="term" value="P:double-strand break repair involved in meiotic recombination"/>
    <property type="evidence" value="ECO:0007669"/>
    <property type="project" value="TreeGrafter"/>
</dbReference>
<feature type="region of interest" description="Disordered" evidence="6">
    <location>
        <begin position="1"/>
        <end position="71"/>
    </location>
</feature>
<dbReference type="GO" id="GO:0031573">
    <property type="term" value="P:mitotic intra-S DNA damage checkpoint signaling"/>
    <property type="evidence" value="ECO:0007669"/>
    <property type="project" value="TreeGrafter"/>
</dbReference>
<evidence type="ECO:0000256" key="1">
    <source>
        <dbReference type="ARBA" id="ARBA00004123"/>
    </source>
</evidence>
<dbReference type="SUPFAM" id="SSF48371">
    <property type="entry name" value="ARM repeat"/>
    <property type="match status" value="1"/>
</dbReference>
<keyword evidence="2" id="KW-1017">Isopeptide bond</keyword>
<evidence type="ECO:0000256" key="4">
    <source>
        <dbReference type="ARBA" id="ARBA00023242"/>
    </source>
</evidence>
<dbReference type="InterPro" id="IPR016024">
    <property type="entry name" value="ARM-type_fold"/>
</dbReference>
<accession>A0A433D6Q7</accession>
<dbReference type="Proteomes" id="UP000268093">
    <property type="component" value="Unassembled WGS sequence"/>
</dbReference>
<dbReference type="GO" id="GO:0036297">
    <property type="term" value="P:interstrand cross-link repair"/>
    <property type="evidence" value="ECO:0007669"/>
    <property type="project" value="TreeGrafter"/>
</dbReference>
<evidence type="ECO:0000313" key="7">
    <source>
        <dbReference type="EMBL" id="RUP46562.1"/>
    </source>
</evidence>
<dbReference type="InterPro" id="IPR029448">
    <property type="entry name" value="FANCD2"/>
</dbReference>
<gene>
    <name evidence="7" type="ORF">BC936DRAFT_146806</name>
</gene>
<reference evidence="7 8" key="1">
    <citation type="journal article" date="2018" name="New Phytol.">
        <title>Phylogenomics of Endogonaceae and evolution of mycorrhizas within Mucoromycota.</title>
        <authorList>
            <person name="Chang Y."/>
            <person name="Desiro A."/>
            <person name="Na H."/>
            <person name="Sandor L."/>
            <person name="Lipzen A."/>
            <person name="Clum A."/>
            <person name="Barry K."/>
            <person name="Grigoriev I.V."/>
            <person name="Martin F.M."/>
            <person name="Stajich J.E."/>
            <person name="Smith M.E."/>
            <person name="Bonito G."/>
            <person name="Spatafora J.W."/>
        </authorList>
    </citation>
    <scope>NUCLEOTIDE SEQUENCE [LARGE SCALE GENOMIC DNA]</scope>
    <source>
        <strain evidence="7 8">GMNB39</strain>
    </source>
</reference>
<proteinExistence type="inferred from homology"/>
<dbReference type="GO" id="GO:0000793">
    <property type="term" value="C:condensed chromosome"/>
    <property type="evidence" value="ECO:0007669"/>
    <property type="project" value="TreeGrafter"/>
</dbReference>
<feature type="compositionally biased region" description="Acidic residues" evidence="6">
    <location>
        <begin position="1466"/>
        <end position="1477"/>
    </location>
</feature>
<evidence type="ECO:0000256" key="6">
    <source>
        <dbReference type="SAM" id="MobiDB-lite"/>
    </source>
</evidence>
<comment type="subcellular location">
    <subcellularLocation>
        <location evidence="1">Nucleus</location>
    </subcellularLocation>
</comment>
<sequence>MDLPSPSSLPPPTPSPALNTPAPPIPTPNSRRSCHIPPRGDDQAALSPAVPCARDRQVPTGAARSPRRPGQLAVMPTACVSERGERPQADSFVRILLSIDILQPTLIDNLLERLPGFIPDNETETIDSPIPRLILQQLRWLDHIVEPERLTEKIIEMIEITPVGIQHEIITSLPEIINDSEHKSIVTQLKDLMSQSHELVVPILDALANLNLNPDHLEDVRETVIDRLESANLEDLPVLVKFLLQSVTSDTVTNVIAHIRRKLDFRSIGKLQHDQAVFSLSQRAAMSTRRKKERMPEALLLDAIKCGIRFHKFVCDAWVKAITDVQRPQGHKVIDVLVLFILHSMTHMKKKVEAIFRKKIVAGTFTQNLLTEAVQCHSDGLREYFNVVLSLSESLLRSSQQQAVIARCASALYSSAFGVFDAYHRSALSVLLDLVRQDPAGMSRYAVFVKGILDYLDNLSMDQIRVLFEIFSVLAFESEVNGEGGSGNLLSDILIVIRKQLSNPTERYKQMGVIGGLAIVTKMGSRDSANVSGSSQHDADSEVTATQALRRPLLQQAINILEMIRHSCAKSYSCLSIAHDELAYLVSKRLLDRHLEVWINDHIADAFSDLFLFDKEEMNDMMEAQKEFLKGMPMQTWMNLDGVDSGVTVKVYPCLCAPVLSPDVIQQRDLILSLCSLFKLMQACEKAANNGSLDGIDALLGCGVCLYEKVEVSHMKSVYTTAMREAACNSLFFAVNWFRELLNAFSSQGDDEMAAKILLRLQNIGQLETILQELLECTSSFRPWGLFAASPLSDNKENVGGFRRPTSPKKAKGGGGNTARRSALNRRKVLAPRRPTSDDEEPAPGRNTSASNGAAPRFGCVADLRPYMRELELDILKILGYGEIQRQLVDTNLEPKDNSDTVKLMYPELKYLLEDLNRKLEHKLVPVATIPFFAKKKEFSDDKMNHTEFTLLSRMSASEFVEKINDYLPFLLEKLEGINNEIEIMASADDTDDEQSQMVYQCFRLLFQALDKLLSWPDLKSPDNQEILKKLFDKLAARIRLDVAPLQKHSLQSLAVEAFTYLSKFAERAPSASIAILLHRLLSKIIDLTPNPKELSCRSGVLAEKVLETEWNDMKSVKPDNVIYLLGQQISRSSKNPIELISDYVSTVLPAIERRDDDVLSNYPFLNKDTYVALSIELVSVLNQFQEKDYNHDAAIAHITEIVTCWQSLTTSVKGNDKRSLLSVVLKYGRLFVDRFTKSIMPYLGGHFKTHRDSVLSILKSFQYATRTLQIICGHAKITKDTSLALHVPQTKKAMETVIFQVKAMLTDNNCPPDAFYFGALKHRDIRGEEVSSQVCIFSRIPSAKLTVMFCRMSISRNSMSKTAASEDEDAEEADELGSDDQEAIVKKASSRALHNMTSHQFVANKRKSTSQSKNREDEPDRSDDEQRAKKKPKRSKPAPRKKPNEQATHIAADGRLLSNSQVDSSDMEQDEPETEEKDAMQGNEEKYVRNDSEGEEIEEEDELEDEDEDEEEEDEEDDDDETQVNP</sequence>
<feature type="region of interest" description="Disordered" evidence="6">
    <location>
        <begin position="1395"/>
        <end position="1527"/>
    </location>
</feature>
<keyword evidence="8" id="KW-1185">Reference proteome</keyword>
<evidence type="ECO:0000256" key="3">
    <source>
        <dbReference type="ARBA" id="ARBA00022843"/>
    </source>
</evidence>
<protein>
    <submittedName>
        <fullName evidence="7">Fanconi anaemia protein FANCD2</fullName>
    </submittedName>
</protein>